<evidence type="ECO:0000313" key="3">
    <source>
        <dbReference type="Proteomes" id="UP000252517"/>
    </source>
</evidence>
<dbReference type="InterPro" id="IPR036465">
    <property type="entry name" value="vWFA_dom_sf"/>
</dbReference>
<sequence>MRKFPIFLVIDVSESMAGDALIELENGMRQITADLMTDPYALETAWLSVIAFAGRARTLTPLTELPEFVPPHLPIGGGTGLGGALVHLMDEIDRNVSVNTAGQKGDWKPLVFLMTDGVPTDDAEPAVRRWKQSYADRVSLVAVSIGGGGDHAVLSQLTDDIIPFDDTAEGAFKKFIMWITNSVKSSTRSVTAGGGISLAKMGDDVSGGASGGLPFEAVDDRYAVFVGRCAKSRAPYVVKYERHLNQIGSQDPRLAELFQRRDYLLKAAVPVQEDYFELSDGSRSEASVSSVQLIGQPDCPHCHAPFGMALCGCGSIHCVQGDGPAICPWCGKTGNYGVSDGSDGGFEIERGRG</sequence>
<accession>A0A367XB56</accession>
<dbReference type="Pfam" id="PF00092">
    <property type="entry name" value="VWA"/>
    <property type="match status" value="1"/>
</dbReference>
<evidence type="ECO:0000259" key="1">
    <source>
        <dbReference type="PROSITE" id="PS50234"/>
    </source>
</evidence>
<dbReference type="Gene3D" id="3.40.50.410">
    <property type="entry name" value="von Willebrand factor, type A domain"/>
    <property type="match status" value="1"/>
</dbReference>
<dbReference type="InterPro" id="IPR028274">
    <property type="entry name" value="TerY-C"/>
</dbReference>
<dbReference type="EMBL" id="JPWH01000007">
    <property type="protein sequence ID" value="RCK50689.1"/>
    <property type="molecule type" value="Genomic_DNA"/>
</dbReference>
<dbReference type="InterPro" id="IPR002035">
    <property type="entry name" value="VWF_A"/>
</dbReference>
<dbReference type="Proteomes" id="UP000252517">
    <property type="component" value="Unassembled WGS sequence"/>
</dbReference>
<dbReference type="RefSeq" id="WP_258549107.1">
    <property type="nucleotide sequence ID" value="NZ_JPWH01000007.1"/>
</dbReference>
<proteinExistence type="predicted"/>
<reference evidence="2 3" key="1">
    <citation type="submission" date="2014-07" db="EMBL/GenBank/DDBJ databases">
        <title>Draft genome sequence of Thalassospira profundimaris S25-3-2.</title>
        <authorList>
            <person name="Lai Q."/>
            <person name="Shao Z."/>
        </authorList>
    </citation>
    <scope>NUCLEOTIDE SEQUENCE [LARGE SCALE GENOMIC DNA]</scope>
    <source>
        <strain evidence="2 3">S25-3-2</strain>
    </source>
</reference>
<name>A0A367XB56_9PROT</name>
<dbReference type="SMART" id="SM00327">
    <property type="entry name" value="VWA"/>
    <property type="match status" value="1"/>
</dbReference>
<gene>
    <name evidence="2" type="ORF">TH25_10405</name>
</gene>
<comment type="caution">
    <text evidence="2">The sequence shown here is derived from an EMBL/GenBank/DDBJ whole genome shotgun (WGS) entry which is preliminary data.</text>
</comment>
<evidence type="ECO:0000313" key="2">
    <source>
        <dbReference type="EMBL" id="RCK50689.1"/>
    </source>
</evidence>
<dbReference type="Pfam" id="PF15616">
    <property type="entry name" value="TerY_C"/>
    <property type="match status" value="1"/>
</dbReference>
<dbReference type="PROSITE" id="PS50234">
    <property type="entry name" value="VWFA"/>
    <property type="match status" value="1"/>
</dbReference>
<organism evidence="2 3">
    <name type="scientific">Thalassospira profundimaris</name>
    <dbReference type="NCBI Taxonomy" id="502049"/>
    <lineage>
        <taxon>Bacteria</taxon>
        <taxon>Pseudomonadati</taxon>
        <taxon>Pseudomonadota</taxon>
        <taxon>Alphaproteobacteria</taxon>
        <taxon>Rhodospirillales</taxon>
        <taxon>Thalassospiraceae</taxon>
        <taxon>Thalassospira</taxon>
    </lineage>
</organism>
<dbReference type="SUPFAM" id="SSF53300">
    <property type="entry name" value="vWA-like"/>
    <property type="match status" value="1"/>
</dbReference>
<feature type="domain" description="VWFA" evidence="1">
    <location>
        <begin position="5"/>
        <end position="158"/>
    </location>
</feature>
<protein>
    <recommendedName>
        <fullName evidence="1">VWFA domain-containing protein</fullName>
    </recommendedName>
</protein>
<dbReference type="AlphaFoldDB" id="A0A367XB56"/>